<evidence type="ECO:0000256" key="8">
    <source>
        <dbReference type="ARBA" id="ARBA00023125"/>
    </source>
</evidence>
<dbReference type="Gene3D" id="3.40.50.300">
    <property type="entry name" value="P-loop containing nucleotide triphosphate hydrolases"/>
    <property type="match status" value="1"/>
</dbReference>
<feature type="compositionally biased region" description="Basic and acidic residues" evidence="10">
    <location>
        <begin position="425"/>
        <end position="443"/>
    </location>
</feature>
<keyword evidence="5 12" id="KW-0347">Helicase</keyword>
<keyword evidence="1" id="KW-0540">Nuclease</keyword>
<comment type="caution">
    <text evidence="12">The sequence shown here is derived from an EMBL/GenBank/DDBJ whole genome shotgun (WGS) entry which is preliminary data.</text>
</comment>
<evidence type="ECO:0000313" key="12">
    <source>
        <dbReference type="EMBL" id="OIQ81331.1"/>
    </source>
</evidence>
<organism evidence="12">
    <name type="scientific">mine drainage metagenome</name>
    <dbReference type="NCBI Taxonomy" id="410659"/>
    <lineage>
        <taxon>unclassified sequences</taxon>
        <taxon>metagenomes</taxon>
        <taxon>ecological metagenomes</taxon>
    </lineage>
</organism>
<dbReference type="Gene3D" id="3.90.320.10">
    <property type="match status" value="1"/>
</dbReference>
<dbReference type="PROSITE" id="PS51217">
    <property type="entry name" value="UVRD_HELICASE_CTER"/>
    <property type="match status" value="1"/>
</dbReference>
<keyword evidence="6" id="KW-0269">Exonuclease</keyword>
<dbReference type="PANTHER" id="PTHR11070:SF55">
    <property type="entry name" value="DNA 3'-5' HELICASE"/>
    <property type="match status" value="1"/>
</dbReference>
<gene>
    <name evidence="12" type="primary">pcrA_8</name>
    <name evidence="12" type="ORF">GALL_368940</name>
</gene>
<feature type="region of interest" description="Disordered" evidence="10">
    <location>
        <begin position="371"/>
        <end position="469"/>
    </location>
</feature>
<name>A0A1J5QV21_9ZZZZ</name>
<evidence type="ECO:0000259" key="11">
    <source>
        <dbReference type="PROSITE" id="PS51217"/>
    </source>
</evidence>
<dbReference type="GO" id="GO:0005524">
    <property type="term" value="F:ATP binding"/>
    <property type="evidence" value="ECO:0007669"/>
    <property type="project" value="UniProtKB-KW"/>
</dbReference>
<feature type="compositionally biased region" description="Low complexity" evidence="10">
    <location>
        <begin position="444"/>
        <end position="459"/>
    </location>
</feature>
<evidence type="ECO:0000256" key="1">
    <source>
        <dbReference type="ARBA" id="ARBA00022722"/>
    </source>
</evidence>
<feature type="domain" description="UvrD-like helicase C-terminal" evidence="11">
    <location>
        <begin position="1"/>
        <end position="238"/>
    </location>
</feature>
<dbReference type="PANTHER" id="PTHR11070">
    <property type="entry name" value="UVRD / RECB / PCRA DNA HELICASE FAMILY MEMBER"/>
    <property type="match status" value="1"/>
</dbReference>
<dbReference type="InterPro" id="IPR000212">
    <property type="entry name" value="DNA_helicase_UvrD/REP"/>
</dbReference>
<keyword evidence="4 12" id="KW-0378">Hydrolase</keyword>
<proteinExistence type="predicted"/>
<dbReference type="EC" id="3.6.4.12" evidence="12"/>
<evidence type="ECO:0000256" key="2">
    <source>
        <dbReference type="ARBA" id="ARBA00022741"/>
    </source>
</evidence>
<sequence>MLCRKRAQFPAIREALRARGVPVEVVGLGGLLTSPEVTDLVAALQAAHDPSRGDALMRLLTGPRLQLGAADLHALADWSSELVGARTGTIGLEGDVVDDRSIVDALEDLPRRGWTSHEGRTLSTAAHERLADLAAALRLLREHTYLSLPELVAEAERLLRLDIEVSARPGLGTGRGRANLDAFRGVAADFAGDSPLPTLGAFLAWLEAAEREERGLDRPVAEPDPDAVQLITVHGAKGLEWDVVAVAGLSDGVFPAIRTLGAGGPRDSGWLTGLGTLPYPLRGDAGDLPAFAYQGASSPKELDLRREQFVVDAGEHQLREERRLAYVAVTRARRHLLLTGSYWRDATTAHRPAIFLSELVEAGLVAVDGGLDGPAEARPEPPSGADLPTWPRPDAPDGRRAALERAAHAVRSRLGTSVGPGGATRAEDAKGAEDAGDAGRAHGADGAAGSDGTGADAGPDGAGGTDDRTRDVDLLLAERRRRATPDPGVELPAHLSASAVVRLAADPQAFAGALRRPVPLEPSAQARRGTRFHAWVESHFAAPALVDLEDLPGSDDDADLPVADDRSLRDSFLRSPWADRIPVAVEVDIETPVAGYVLRSRIDAVFPDPDLPDLPPGTERATRPVVVVDWKTGRPPVDPESTRARELQLAVYRLAWSRWTGTPLEDVRAAFFYVAVGETVYPQQLLDEQEIEAFLTAVTEAEPDRQNVSR</sequence>
<dbReference type="GO" id="GO:0004527">
    <property type="term" value="F:exonuclease activity"/>
    <property type="evidence" value="ECO:0007669"/>
    <property type="project" value="UniProtKB-KW"/>
</dbReference>
<keyword evidence="7" id="KW-0067">ATP-binding</keyword>
<dbReference type="GO" id="GO:0000725">
    <property type="term" value="P:recombinational repair"/>
    <property type="evidence" value="ECO:0007669"/>
    <property type="project" value="TreeGrafter"/>
</dbReference>
<keyword evidence="9" id="KW-0234">DNA repair</keyword>
<reference evidence="12" key="1">
    <citation type="submission" date="2016-10" db="EMBL/GenBank/DDBJ databases">
        <title>Sequence of Gallionella enrichment culture.</title>
        <authorList>
            <person name="Poehlein A."/>
            <person name="Muehling M."/>
            <person name="Daniel R."/>
        </authorList>
    </citation>
    <scope>NUCLEOTIDE SEQUENCE</scope>
</reference>
<evidence type="ECO:0000256" key="4">
    <source>
        <dbReference type="ARBA" id="ARBA00022801"/>
    </source>
</evidence>
<feature type="compositionally biased region" description="Basic and acidic residues" evidence="10">
    <location>
        <begin position="394"/>
        <end position="407"/>
    </location>
</feature>
<dbReference type="AlphaFoldDB" id="A0A1J5QV21"/>
<dbReference type="GO" id="GO:0043138">
    <property type="term" value="F:3'-5' DNA helicase activity"/>
    <property type="evidence" value="ECO:0007669"/>
    <property type="project" value="TreeGrafter"/>
</dbReference>
<dbReference type="SUPFAM" id="SSF52540">
    <property type="entry name" value="P-loop containing nucleoside triphosphate hydrolases"/>
    <property type="match status" value="1"/>
</dbReference>
<dbReference type="Pfam" id="PF12705">
    <property type="entry name" value="PDDEXK_1"/>
    <property type="match status" value="1"/>
</dbReference>
<evidence type="ECO:0000256" key="7">
    <source>
        <dbReference type="ARBA" id="ARBA00022840"/>
    </source>
</evidence>
<dbReference type="Gene3D" id="1.10.486.10">
    <property type="entry name" value="PCRA, domain 4"/>
    <property type="match status" value="1"/>
</dbReference>
<dbReference type="Pfam" id="PF13361">
    <property type="entry name" value="UvrD_C"/>
    <property type="match status" value="1"/>
</dbReference>
<dbReference type="GO" id="GO:0005829">
    <property type="term" value="C:cytosol"/>
    <property type="evidence" value="ECO:0007669"/>
    <property type="project" value="TreeGrafter"/>
</dbReference>
<dbReference type="GO" id="GO:0003677">
    <property type="term" value="F:DNA binding"/>
    <property type="evidence" value="ECO:0007669"/>
    <property type="project" value="UniProtKB-KW"/>
</dbReference>
<dbReference type="InterPro" id="IPR027417">
    <property type="entry name" value="P-loop_NTPase"/>
</dbReference>
<evidence type="ECO:0000256" key="10">
    <source>
        <dbReference type="SAM" id="MobiDB-lite"/>
    </source>
</evidence>
<dbReference type="InterPro" id="IPR011604">
    <property type="entry name" value="PDDEXK-like_dom_sf"/>
</dbReference>
<dbReference type="EMBL" id="MLJW01000937">
    <property type="protein sequence ID" value="OIQ81331.1"/>
    <property type="molecule type" value="Genomic_DNA"/>
</dbReference>
<keyword evidence="2" id="KW-0547">Nucleotide-binding</keyword>
<evidence type="ECO:0000256" key="5">
    <source>
        <dbReference type="ARBA" id="ARBA00022806"/>
    </source>
</evidence>
<protein>
    <submittedName>
        <fullName evidence="12">ATP-dependent DNA helicase PcrA</fullName>
        <ecNumber evidence="12">3.6.4.12</ecNumber>
    </submittedName>
</protein>
<evidence type="ECO:0000256" key="3">
    <source>
        <dbReference type="ARBA" id="ARBA00022763"/>
    </source>
</evidence>
<accession>A0A1J5QV21</accession>
<evidence type="ECO:0000256" key="6">
    <source>
        <dbReference type="ARBA" id="ARBA00022839"/>
    </source>
</evidence>
<dbReference type="GO" id="GO:0033202">
    <property type="term" value="C:DNA helicase complex"/>
    <property type="evidence" value="ECO:0007669"/>
    <property type="project" value="TreeGrafter"/>
</dbReference>
<keyword evidence="8" id="KW-0238">DNA-binding</keyword>
<keyword evidence="3" id="KW-0227">DNA damage</keyword>
<dbReference type="InterPro" id="IPR014017">
    <property type="entry name" value="DNA_helicase_UvrD-like_C"/>
</dbReference>
<evidence type="ECO:0000256" key="9">
    <source>
        <dbReference type="ARBA" id="ARBA00023204"/>
    </source>
</evidence>
<dbReference type="InterPro" id="IPR038726">
    <property type="entry name" value="PDDEXK_AddAB-type"/>
</dbReference>